<evidence type="ECO:0000256" key="2">
    <source>
        <dbReference type="ARBA" id="ARBA00007566"/>
    </source>
</evidence>
<dbReference type="FunFam" id="1.20.1250.10:FF:000007">
    <property type="entry name" value="Interferon gamma"/>
    <property type="match status" value="1"/>
</dbReference>
<dbReference type="Proteomes" id="UP000010552">
    <property type="component" value="Unassembled WGS sequence"/>
</dbReference>
<proteinExistence type="inferred from homology"/>
<dbReference type="GO" id="GO:0005133">
    <property type="term" value="F:type II interferon receptor binding"/>
    <property type="evidence" value="ECO:0007669"/>
    <property type="project" value="InterPro"/>
</dbReference>
<comment type="similarity">
    <text evidence="2">Belongs to the type II (or gamma) interferon family.</text>
</comment>
<dbReference type="GO" id="GO:0001774">
    <property type="term" value="P:microglial cell activation"/>
    <property type="evidence" value="ECO:0007669"/>
    <property type="project" value="UniProtKB-ARBA"/>
</dbReference>
<evidence type="ECO:0000313" key="13">
    <source>
        <dbReference type="EMBL" id="ELK02475.1"/>
    </source>
</evidence>
<evidence type="ECO:0000256" key="6">
    <source>
        <dbReference type="ARBA" id="ARBA00022604"/>
    </source>
</evidence>
<dbReference type="SUPFAM" id="SSF47266">
    <property type="entry name" value="4-helical cytokines"/>
    <property type="match status" value="2"/>
</dbReference>
<organism evidence="13 14">
    <name type="scientific">Pteropus alecto</name>
    <name type="common">Black flying fox</name>
    <dbReference type="NCBI Taxonomy" id="9402"/>
    <lineage>
        <taxon>Eukaryota</taxon>
        <taxon>Metazoa</taxon>
        <taxon>Chordata</taxon>
        <taxon>Craniata</taxon>
        <taxon>Vertebrata</taxon>
        <taxon>Euteleostomi</taxon>
        <taxon>Mammalia</taxon>
        <taxon>Eutheria</taxon>
        <taxon>Laurasiatheria</taxon>
        <taxon>Chiroptera</taxon>
        <taxon>Yinpterochiroptera</taxon>
        <taxon>Pteropodoidea</taxon>
        <taxon>Pteropodidae</taxon>
        <taxon>Pteropodinae</taxon>
        <taxon>Pteropus</taxon>
    </lineage>
</organism>
<evidence type="ECO:0000256" key="5">
    <source>
        <dbReference type="ARBA" id="ARBA00022525"/>
    </source>
</evidence>
<keyword evidence="7" id="KW-0051">Antiviral defense</keyword>
<comment type="subunit">
    <text evidence="10">Homodimer. Interacts with IFNGR1 (via extracellular domain); this interaction promotes IFNGR1 dimerization.</text>
</comment>
<gene>
    <name evidence="13" type="ORF">PAL_GLEAN10022363</name>
</gene>
<evidence type="ECO:0000256" key="10">
    <source>
        <dbReference type="ARBA" id="ARBA00024373"/>
    </source>
</evidence>
<keyword evidence="4" id="KW-0202">Cytokine</keyword>
<feature type="region of interest" description="Disordered" evidence="11">
    <location>
        <begin position="209"/>
        <end position="228"/>
    </location>
</feature>
<dbReference type="PANTHER" id="PTHR11419:SF0">
    <property type="entry name" value="INTERFERON GAMMA"/>
    <property type="match status" value="1"/>
</dbReference>
<dbReference type="GO" id="GO:0006959">
    <property type="term" value="P:humoral immune response"/>
    <property type="evidence" value="ECO:0007669"/>
    <property type="project" value="TreeGrafter"/>
</dbReference>
<dbReference type="Gene3D" id="1.20.1250.10">
    <property type="match status" value="1"/>
</dbReference>
<accession>L5JT42</accession>
<dbReference type="GO" id="GO:0045785">
    <property type="term" value="P:positive regulation of cell adhesion"/>
    <property type="evidence" value="ECO:0007669"/>
    <property type="project" value="UniProtKB-ARBA"/>
</dbReference>
<evidence type="ECO:0000256" key="7">
    <source>
        <dbReference type="ARBA" id="ARBA00023118"/>
    </source>
</evidence>
<dbReference type="GO" id="GO:0005125">
    <property type="term" value="F:cytokine activity"/>
    <property type="evidence" value="ECO:0007669"/>
    <property type="project" value="UniProtKB-KW"/>
</dbReference>
<keyword evidence="12" id="KW-0732">Signal</keyword>
<dbReference type="FunCoup" id="L5JT42">
    <property type="interactions" value="239"/>
</dbReference>
<keyword evidence="9" id="KW-0873">Pyrrolidone carboxylic acid</keyword>
<evidence type="ECO:0000256" key="12">
    <source>
        <dbReference type="SAM" id="SignalP"/>
    </source>
</evidence>
<evidence type="ECO:0000256" key="3">
    <source>
        <dbReference type="ARBA" id="ARBA00016945"/>
    </source>
</evidence>
<feature type="signal peptide" evidence="12">
    <location>
        <begin position="1"/>
        <end position="21"/>
    </location>
</feature>
<protein>
    <recommendedName>
        <fullName evidence="3">Interferon gamma</fullName>
    </recommendedName>
</protein>
<dbReference type="InterPro" id="IPR009079">
    <property type="entry name" value="4_helix_cytokine-like_core"/>
</dbReference>
<keyword evidence="6" id="KW-0341">Growth regulation</keyword>
<dbReference type="InterPro" id="IPR002069">
    <property type="entry name" value="Interferon_gamma"/>
</dbReference>
<reference evidence="14" key="1">
    <citation type="journal article" date="2013" name="Science">
        <title>Comparative analysis of bat genomes provides insight into the evolution of flight and immunity.</title>
        <authorList>
            <person name="Zhang G."/>
            <person name="Cowled C."/>
            <person name="Shi Z."/>
            <person name="Huang Z."/>
            <person name="Bishop-Lilly K.A."/>
            <person name="Fang X."/>
            <person name="Wynne J.W."/>
            <person name="Xiong Z."/>
            <person name="Baker M.L."/>
            <person name="Zhao W."/>
            <person name="Tachedjian M."/>
            <person name="Zhu Y."/>
            <person name="Zhou P."/>
            <person name="Jiang X."/>
            <person name="Ng J."/>
            <person name="Yang L."/>
            <person name="Wu L."/>
            <person name="Xiao J."/>
            <person name="Feng Y."/>
            <person name="Chen Y."/>
            <person name="Sun X."/>
            <person name="Zhang Y."/>
            <person name="Marsh G.A."/>
            <person name="Crameri G."/>
            <person name="Broder C.C."/>
            <person name="Frey K.G."/>
            <person name="Wang L.F."/>
            <person name="Wang J."/>
        </authorList>
    </citation>
    <scope>NUCLEOTIDE SEQUENCE [LARGE SCALE GENOMIC DNA]</scope>
</reference>
<evidence type="ECO:0000256" key="9">
    <source>
        <dbReference type="ARBA" id="ARBA00023283"/>
    </source>
</evidence>
<feature type="chain" id="PRO_5003968446" description="Interferon gamma" evidence="12">
    <location>
        <begin position="22"/>
        <end position="228"/>
    </location>
</feature>
<keyword evidence="8" id="KW-0325">Glycoprotein</keyword>
<dbReference type="EMBL" id="KB031122">
    <property type="protein sequence ID" value="ELK02475.1"/>
    <property type="molecule type" value="Genomic_DNA"/>
</dbReference>
<comment type="subcellular location">
    <subcellularLocation>
        <location evidence="1">Secreted</location>
    </subcellularLocation>
</comment>
<dbReference type="STRING" id="9402.L5JT42"/>
<dbReference type="GO" id="GO:0005615">
    <property type="term" value="C:extracellular space"/>
    <property type="evidence" value="ECO:0007669"/>
    <property type="project" value="UniProtKB-KW"/>
</dbReference>
<dbReference type="GO" id="GO:0060333">
    <property type="term" value="P:type II interferon-mediated signaling pathway"/>
    <property type="evidence" value="ECO:0007669"/>
    <property type="project" value="UniProtKB-ARBA"/>
</dbReference>
<dbReference type="GO" id="GO:0051607">
    <property type="term" value="P:defense response to virus"/>
    <property type="evidence" value="ECO:0007669"/>
    <property type="project" value="UniProtKB-KW"/>
</dbReference>
<keyword evidence="5" id="KW-0964">Secreted</keyword>
<dbReference type="eggNOG" id="ENOG502SBGW">
    <property type="taxonomic scope" value="Eukaryota"/>
</dbReference>
<dbReference type="Pfam" id="PF00714">
    <property type="entry name" value="IFN-gamma"/>
    <property type="match status" value="1"/>
</dbReference>
<evidence type="ECO:0000256" key="1">
    <source>
        <dbReference type="ARBA" id="ARBA00004613"/>
    </source>
</evidence>
<evidence type="ECO:0000256" key="11">
    <source>
        <dbReference type="SAM" id="MobiDB-lite"/>
    </source>
</evidence>
<dbReference type="InParanoid" id="L5JT42"/>
<dbReference type="GO" id="GO:0002250">
    <property type="term" value="P:adaptive immune response"/>
    <property type="evidence" value="ECO:0007669"/>
    <property type="project" value="TreeGrafter"/>
</dbReference>
<name>L5JT42_PTEAL</name>
<evidence type="ECO:0000313" key="14">
    <source>
        <dbReference type="Proteomes" id="UP000010552"/>
    </source>
</evidence>
<dbReference type="AlphaFoldDB" id="L5JT42"/>
<sequence>MWVNCILKSGLLLVTLSLAIARHKQSSVAKSCYPRGTLSQAVDILYVKAAWLKATIPKNCRFQEQLLSFFMEDVFGQLQLQVCKEIHFVEEFHSLKQKLRRCNASNSNVADGGNLFLDILKNWREESDKKIIQSQIVSFYFKLFENLKDNPIIQSSVQIIKEDLRVKFFNSNNSKLEDFKKVIQIPVNNQTVQRKAISELFKVMTDLSPKSNQRKRKRSQSLFRGWKA</sequence>
<evidence type="ECO:0000256" key="8">
    <source>
        <dbReference type="ARBA" id="ARBA00023180"/>
    </source>
</evidence>
<evidence type="ECO:0000256" key="4">
    <source>
        <dbReference type="ARBA" id="ARBA00022514"/>
    </source>
</evidence>
<keyword evidence="14" id="KW-1185">Reference proteome</keyword>
<dbReference type="PANTHER" id="PTHR11419">
    <property type="entry name" value="INTERFERON GAMMA"/>
    <property type="match status" value="1"/>
</dbReference>